<dbReference type="Proteomes" id="UP001165160">
    <property type="component" value="Unassembled WGS sequence"/>
</dbReference>
<proteinExistence type="predicted"/>
<name>A0A9W7B2H2_9STRA</name>
<dbReference type="EMBL" id="BRXX01000023">
    <property type="protein sequence ID" value="GMH83136.1"/>
    <property type="molecule type" value="Genomic_DNA"/>
</dbReference>
<evidence type="ECO:0000313" key="2">
    <source>
        <dbReference type="Proteomes" id="UP001165160"/>
    </source>
</evidence>
<keyword evidence="2" id="KW-1185">Reference proteome</keyword>
<sequence length="262" mass="30776">MTHSDSAIAAEFTAYHMIAIEGLTHLIIFEDPNSPEFFEDSLPPYIPSSLTVLPWSLHTDIPDLRTPSYNGFRVWQRTFYSYCLHELKRLGVDWGIPIDSDEFYVPLVPLSSENDRRCLDVERITFDGVDSGGKFVTERFRNHAVKGGRDNRLGKQIINLKKVTEEEWRTRFDRSNHLSFNVHSPLLDCSPWSGHLNHYLRTEEEFYHREDPRRGTEKGWFEYRKGFETVEEEVGFMTEWITLAEKKWGKGWDSHINRVSMK</sequence>
<dbReference type="AlphaFoldDB" id="A0A9W7B2H2"/>
<protein>
    <recommendedName>
        <fullName evidence="3">Glycosyltransferase family 92 protein</fullName>
    </recommendedName>
</protein>
<reference evidence="2" key="1">
    <citation type="journal article" date="2023" name="Commun. Biol.">
        <title>Genome analysis of Parmales, the sister group of diatoms, reveals the evolutionary specialization of diatoms from phago-mixotrophs to photoautotrophs.</title>
        <authorList>
            <person name="Ban H."/>
            <person name="Sato S."/>
            <person name="Yoshikawa S."/>
            <person name="Yamada K."/>
            <person name="Nakamura Y."/>
            <person name="Ichinomiya M."/>
            <person name="Sato N."/>
            <person name="Blanc-Mathieu R."/>
            <person name="Endo H."/>
            <person name="Kuwata A."/>
            <person name="Ogata H."/>
        </authorList>
    </citation>
    <scope>NUCLEOTIDE SEQUENCE [LARGE SCALE GENOMIC DNA]</scope>
    <source>
        <strain evidence="2">NIES 3699</strain>
    </source>
</reference>
<gene>
    <name evidence="1" type="ORF">TrVE_jg3734</name>
</gene>
<organism evidence="1 2">
    <name type="scientific">Triparma verrucosa</name>
    <dbReference type="NCBI Taxonomy" id="1606542"/>
    <lineage>
        <taxon>Eukaryota</taxon>
        <taxon>Sar</taxon>
        <taxon>Stramenopiles</taxon>
        <taxon>Ochrophyta</taxon>
        <taxon>Bolidophyceae</taxon>
        <taxon>Parmales</taxon>
        <taxon>Triparmaceae</taxon>
        <taxon>Triparma</taxon>
    </lineage>
</organism>
<evidence type="ECO:0000313" key="1">
    <source>
        <dbReference type="EMBL" id="GMH83136.1"/>
    </source>
</evidence>
<comment type="caution">
    <text evidence="1">The sequence shown here is derived from an EMBL/GenBank/DDBJ whole genome shotgun (WGS) entry which is preliminary data.</text>
</comment>
<evidence type="ECO:0008006" key="3">
    <source>
        <dbReference type="Google" id="ProtNLM"/>
    </source>
</evidence>
<accession>A0A9W7B2H2</accession>